<feature type="domain" description="Ice-binding protein C-terminal" evidence="1">
    <location>
        <begin position="217"/>
        <end position="241"/>
    </location>
</feature>
<dbReference type="NCBIfam" id="TIGR02595">
    <property type="entry name" value="PEP_CTERM"/>
    <property type="match status" value="1"/>
</dbReference>
<evidence type="ECO:0000259" key="1">
    <source>
        <dbReference type="Pfam" id="PF07589"/>
    </source>
</evidence>
<gene>
    <name evidence="2" type="ORF">PZE19_26690</name>
</gene>
<protein>
    <submittedName>
        <fullName evidence="2">PEP-CTERM sorting domain-containing protein</fullName>
    </submittedName>
</protein>
<accession>A0ABT6FIG3</accession>
<dbReference type="Pfam" id="PF07589">
    <property type="entry name" value="PEP-CTERM"/>
    <property type="match status" value="1"/>
</dbReference>
<proteinExistence type="predicted"/>
<reference evidence="2 3" key="1">
    <citation type="submission" date="2023-03" db="EMBL/GenBank/DDBJ databases">
        <title>Paludisphaera mucosa sp. nov. a novel planctomycete from northern fen.</title>
        <authorList>
            <person name="Ivanova A."/>
        </authorList>
    </citation>
    <scope>NUCLEOTIDE SEQUENCE [LARGE SCALE GENOMIC DNA]</scope>
    <source>
        <strain evidence="2 3">Pla2</strain>
    </source>
</reference>
<evidence type="ECO:0000313" key="3">
    <source>
        <dbReference type="Proteomes" id="UP001216907"/>
    </source>
</evidence>
<dbReference type="EMBL" id="JARRAG010000002">
    <property type="protein sequence ID" value="MDG3007365.1"/>
    <property type="molecule type" value="Genomic_DNA"/>
</dbReference>
<evidence type="ECO:0000313" key="2">
    <source>
        <dbReference type="EMBL" id="MDG3007365.1"/>
    </source>
</evidence>
<dbReference type="RefSeq" id="WP_277863646.1">
    <property type="nucleotide sequence ID" value="NZ_JARRAG010000002.1"/>
</dbReference>
<organism evidence="2 3">
    <name type="scientific">Paludisphaera mucosa</name>
    <dbReference type="NCBI Taxonomy" id="3030827"/>
    <lineage>
        <taxon>Bacteria</taxon>
        <taxon>Pseudomonadati</taxon>
        <taxon>Planctomycetota</taxon>
        <taxon>Planctomycetia</taxon>
        <taxon>Isosphaerales</taxon>
        <taxon>Isosphaeraceae</taxon>
        <taxon>Paludisphaera</taxon>
    </lineage>
</organism>
<keyword evidence="3" id="KW-1185">Reference proteome</keyword>
<name>A0ABT6FIG3_9BACT</name>
<dbReference type="InterPro" id="IPR013424">
    <property type="entry name" value="Ice-binding_C"/>
</dbReference>
<dbReference type="Proteomes" id="UP001216907">
    <property type="component" value="Unassembled WGS sequence"/>
</dbReference>
<sequence length="254" mass="26599">MPSRETLKFNLSNLARLARRGALAARGRGVGGLRREINWDGVPDAQADPDPFPGEFFAGRGAVFTTPGTGFLVSAGAGQGAPPLFGFPSDFQAFSAQRLFTAVNSNVTDVHFVVPGTDAVATTSAFGVVFVDVEVGGLTRMEFFDRSDNLIFARDALIGGDQGLSFVGGVADAGERIARVRITSGLDTIVANGQLGNPNDDVVVMDDFLYVEPAAVAVPEPSSLAPAGLGMVGVVVGLRRRDSALVLGIDHFFR</sequence>
<comment type="caution">
    <text evidence="2">The sequence shown here is derived from an EMBL/GenBank/DDBJ whole genome shotgun (WGS) entry which is preliminary data.</text>
</comment>